<evidence type="ECO:0000313" key="8">
    <source>
        <dbReference type="EMBL" id="MDP9828884.1"/>
    </source>
</evidence>
<keyword evidence="9" id="KW-1185">Reference proteome</keyword>
<keyword evidence="4 6" id="KW-1133">Transmembrane helix</keyword>
<gene>
    <name evidence="8" type="ORF">J2S57_004633</name>
</gene>
<evidence type="ECO:0000313" key="9">
    <source>
        <dbReference type="Proteomes" id="UP001235712"/>
    </source>
</evidence>
<feature type="domain" description="Cardiolipin synthase N-terminal" evidence="7">
    <location>
        <begin position="13"/>
        <end position="57"/>
    </location>
</feature>
<evidence type="ECO:0000256" key="3">
    <source>
        <dbReference type="ARBA" id="ARBA00022692"/>
    </source>
</evidence>
<evidence type="ECO:0000256" key="6">
    <source>
        <dbReference type="SAM" id="Phobius"/>
    </source>
</evidence>
<evidence type="ECO:0000256" key="5">
    <source>
        <dbReference type="ARBA" id="ARBA00023136"/>
    </source>
</evidence>
<keyword evidence="2" id="KW-1003">Cell membrane</keyword>
<accession>A0ABT9P8Z3</accession>
<comment type="subcellular location">
    <subcellularLocation>
        <location evidence="1">Cell membrane</location>
        <topology evidence="1">Multi-pass membrane protein</topology>
    </subcellularLocation>
</comment>
<protein>
    <recommendedName>
        <fullName evidence="7">Cardiolipin synthase N-terminal domain-containing protein</fullName>
    </recommendedName>
</protein>
<evidence type="ECO:0000256" key="4">
    <source>
        <dbReference type="ARBA" id="ARBA00022989"/>
    </source>
</evidence>
<name>A0ABT9P8Z3_9ACTN</name>
<evidence type="ECO:0000256" key="1">
    <source>
        <dbReference type="ARBA" id="ARBA00004651"/>
    </source>
</evidence>
<dbReference type="Proteomes" id="UP001235712">
    <property type="component" value="Unassembled WGS sequence"/>
</dbReference>
<comment type="caution">
    <text evidence="8">The sequence shown here is derived from an EMBL/GenBank/DDBJ whole genome shotgun (WGS) entry which is preliminary data.</text>
</comment>
<feature type="transmembrane region" description="Helical" evidence="6">
    <location>
        <begin position="37"/>
        <end position="55"/>
    </location>
</feature>
<evidence type="ECO:0000256" key="2">
    <source>
        <dbReference type="ARBA" id="ARBA00022475"/>
    </source>
</evidence>
<dbReference type="Pfam" id="PF13396">
    <property type="entry name" value="PLDc_N"/>
    <property type="match status" value="1"/>
</dbReference>
<dbReference type="EMBL" id="JAUSQZ010000001">
    <property type="protein sequence ID" value="MDP9828884.1"/>
    <property type="molecule type" value="Genomic_DNA"/>
</dbReference>
<proteinExistence type="predicted"/>
<reference evidence="8 9" key="1">
    <citation type="submission" date="2023-07" db="EMBL/GenBank/DDBJ databases">
        <title>Sequencing the genomes of 1000 actinobacteria strains.</title>
        <authorList>
            <person name="Klenk H.-P."/>
        </authorList>
    </citation>
    <scope>NUCLEOTIDE SEQUENCE [LARGE SCALE GENOMIC DNA]</scope>
    <source>
        <strain evidence="8 9">DSM 44388</strain>
    </source>
</reference>
<keyword evidence="5 6" id="KW-0472">Membrane</keyword>
<dbReference type="RefSeq" id="WP_307246528.1">
    <property type="nucleotide sequence ID" value="NZ_JAUSQZ010000001.1"/>
</dbReference>
<sequence>MIRFLPALVELGLLIFCLIDCIQTDSALVRNLPKPLWILIIIVLPVIGPICWLVAGRTWPSQAGNAVPWRSTATAGFPEYERPASYSRDAAAIDDQLRRDQEQVDREHEEALRRWEQSLAERERELRERDA</sequence>
<evidence type="ECO:0000259" key="7">
    <source>
        <dbReference type="Pfam" id="PF13396"/>
    </source>
</evidence>
<organism evidence="8 9">
    <name type="scientific">Kineosporia succinea</name>
    <dbReference type="NCBI Taxonomy" id="84632"/>
    <lineage>
        <taxon>Bacteria</taxon>
        <taxon>Bacillati</taxon>
        <taxon>Actinomycetota</taxon>
        <taxon>Actinomycetes</taxon>
        <taxon>Kineosporiales</taxon>
        <taxon>Kineosporiaceae</taxon>
        <taxon>Kineosporia</taxon>
    </lineage>
</organism>
<keyword evidence="3 6" id="KW-0812">Transmembrane</keyword>
<dbReference type="InterPro" id="IPR027379">
    <property type="entry name" value="CLS_N"/>
</dbReference>